<evidence type="ECO:0000256" key="3">
    <source>
        <dbReference type="ARBA" id="ARBA00022729"/>
    </source>
</evidence>
<feature type="region of interest" description="Disordered" evidence="7">
    <location>
        <begin position="138"/>
        <end position="281"/>
    </location>
</feature>
<evidence type="ECO:0000259" key="10">
    <source>
        <dbReference type="PROSITE" id="PS51935"/>
    </source>
</evidence>
<dbReference type="GO" id="GO:0008234">
    <property type="term" value="F:cysteine-type peptidase activity"/>
    <property type="evidence" value="ECO:0007669"/>
    <property type="project" value="UniProtKB-KW"/>
</dbReference>
<evidence type="ECO:0000256" key="7">
    <source>
        <dbReference type="SAM" id="MobiDB-lite"/>
    </source>
</evidence>
<dbReference type="PROSITE" id="PS51935">
    <property type="entry name" value="NLPC_P60"/>
    <property type="match status" value="1"/>
</dbReference>
<dbReference type="InterPro" id="IPR000064">
    <property type="entry name" value="NLP_P60_dom"/>
</dbReference>
<evidence type="ECO:0000256" key="2">
    <source>
        <dbReference type="ARBA" id="ARBA00022670"/>
    </source>
</evidence>
<dbReference type="EnsemblBacteria" id="ABJ61756">
    <property type="protein sequence ID" value="ABJ61756"/>
    <property type="gene ID" value="LEUM_0643"/>
</dbReference>
<dbReference type="Pfam" id="PF00877">
    <property type="entry name" value="NLPC_P60"/>
    <property type="match status" value="1"/>
</dbReference>
<evidence type="ECO:0000256" key="4">
    <source>
        <dbReference type="ARBA" id="ARBA00022737"/>
    </source>
</evidence>
<dbReference type="SMART" id="SM00257">
    <property type="entry name" value="LysM"/>
    <property type="match status" value="1"/>
</dbReference>
<keyword evidence="6" id="KW-0788">Thiol protease</keyword>
<feature type="chain" id="PRO_5004164321" evidence="8">
    <location>
        <begin position="29"/>
        <end position="487"/>
    </location>
</feature>
<dbReference type="InterPro" id="IPR051202">
    <property type="entry name" value="Peptidase_C40"/>
</dbReference>
<dbReference type="Proteomes" id="UP000000362">
    <property type="component" value="Chromosome"/>
</dbReference>
<dbReference type="InterPro" id="IPR018392">
    <property type="entry name" value="LysM"/>
</dbReference>
<keyword evidence="5 11" id="KW-0378">Hydrolase</keyword>
<feature type="compositionally biased region" description="Low complexity" evidence="7">
    <location>
        <begin position="164"/>
        <end position="268"/>
    </location>
</feature>
<protein>
    <submittedName>
        <fullName evidence="11">Cell wall-associated hydrolase</fullName>
    </submittedName>
</protein>
<accession>Q03YG6</accession>
<evidence type="ECO:0000256" key="1">
    <source>
        <dbReference type="ARBA" id="ARBA00007074"/>
    </source>
</evidence>
<proteinExistence type="inferred from homology"/>
<keyword evidence="3 8" id="KW-0732">Signal</keyword>
<evidence type="ECO:0000256" key="8">
    <source>
        <dbReference type="SAM" id="SignalP"/>
    </source>
</evidence>
<evidence type="ECO:0000259" key="9">
    <source>
        <dbReference type="PROSITE" id="PS51782"/>
    </source>
</evidence>
<evidence type="ECO:0000256" key="6">
    <source>
        <dbReference type="ARBA" id="ARBA00022807"/>
    </source>
</evidence>
<sequence>MERLDKKVVASGLSLLGLVGVGSGIAHADDVKSTVNKAVNSVAEAAGLIDNKTVNLTQKSLTIPKDKVAHIETPAEKKVSQKATTKLTSYKVKAGDSLWSIAHNHNLNVDDLVSENNNSDLISVGQTLNLPTSVGADTQTTVADQSPTDINKSTDSYADSLQTAASAPVSEVSAAGNVESTESSVTSSTSSQDSLASSSAAESSVSSTPSSEESTLASTADSSVSSGESAPSSSVTESSSVSSGSDEETSSATEATSLTTSSTADVVSETQNTSGNTSLQSSETIAASAASDATAYTSSSDSTAADASANINSSYGAAAVSSSDSSAGQQYNQLSSTTNSNGSLVNLSTGSVSQIVNSNTTQSMSGNSAAIIALAQQLVAQNIPYVWGGGTPSTGFDCSGLVSYVFKNAAGISLPHSSVEQEMYTQKKSVSQAQPGDLLFWGTPGASYHVAIYIGNNQYIAAPKPGLNVRVETISPNFLPSFAGSIK</sequence>
<dbReference type="PROSITE" id="PS51782">
    <property type="entry name" value="LYSM"/>
    <property type="match status" value="1"/>
</dbReference>
<evidence type="ECO:0000313" key="11">
    <source>
        <dbReference type="EMBL" id="ABJ61756.1"/>
    </source>
</evidence>
<dbReference type="eggNOG" id="COG0791">
    <property type="taxonomic scope" value="Bacteria"/>
</dbReference>
<dbReference type="HOGENOM" id="CLU_016043_1_0_9"/>
<feature type="compositionally biased region" description="Polar residues" evidence="7">
    <location>
        <begin position="138"/>
        <end position="163"/>
    </location>
</feature>
<dbReference type="CDD" id="cd00118">
    <property type="entry name" value="LysM"/>
    <property type="match status" value="1"/>
</dbReference>
<keyword evidence="4" id="KW-0677">Repeat</keyword>
<dbReference type="SUPFAM" id="SSF54001">
    <property type="entry name" value="Cysteine proteinases"/>
    <property type="match status" value="1"/>
</dbReference>
<gene>
    <name evidence="11" type="ordered locus">LEUM_0643</name>
</gene>
<dbReference type="GO" id="GO:0006508">
    <property type="term" value="P:proteolysis"/>
    <property type="evidence" value="ECO:0007669"/>
    <property type="project" value="UniProtKB-KW"/>
</dbReference>
<reference evidence="11 12" key="1">
    <citation type="journal article" date="2006" name="Proc. Natl. Acad. Sci. U.S.A.">
        <title>Comparative genomics of the lactic acid bacteria.</title>
        <authorList>
            <person name="Makarova K."/>
            <person name="Slesarev A."/>
            <person name="Wolf Y."/>
            <person name="Sorokin A."/>
            <person name="Mirkin B."/>
            <person name="Koonin E."/>
            <person name="Pavlov A."/>
            <person name="Pavlova N."/>
            <person name="Karamychev V."/>
            <person name="Polouchine N."/>
            <person name="Shakhova V."/>
            <person name="Grigoriev I."/>
            <person name="Lou Y."/>
            <person name="Rohksar D."/>
            <person name="Lucas S."/>
            <person name="Huang K."/>
            <person name="Goodstein D.M."/>
            <person name="Hawkins T."/>
            <person name="Plengvidhya V."/>
            <person name="Welker D."/>
            <person name="Hughes J."/>
            <person name="Goh Y."/>
            <person name="Benson A."/>
            <person name="Baldwin K."/>
            <person name="Lee J.H."/>
            <person name="Diaz-Muniz I."/>
            <person name="Dosti B."/>
            <person name="Smeianov V."/>
            <person name="Wechter W."/>
            <person name="Barabote R."/>
            <person name="Lorca G."/>
            <person name="Altermann E."/>
            <person name="Barrangou R."/>
            <person name="Ganesan B."/>
            <person name="Xie Y."/>
            <person name="Rawsthorne H."/>
            <person name="Tamir D."/>
            <person name="Parker C."/>
            <person name="Breidt F."/>
            <person name="Broadbent J."/>
            <person name="Hutkins R."/>
            <person name="O'Sullivan D."/>
            <person name="Steele J."/>
            <person name="Unlu G."/>
            <person name="Saier M."/>
            <person name="Klaenhammer T."/>
            <person name="Richardson P."/>
            <person name="Kozyavkin S."/>
            <person name="Weimer B."/>
            <person name="Mills D."/>
        </authorList>
    </citation>
    <scope>NUCLEOTIDE SEQUENCE [LARGE SCALE GENOMIC DNA]</scope>
    <source>
        <strain evidence="12">ATCC 8293 / DSM 20343 / BCRC 11652 / CCM 1803 / JCM 6124 / NCDO 523 / NBRC 100496 / NCIMB 8023 / NCTC 12954 / NRRL B-1118 / 37Y</strain>
    </source>
</reference>
<dbReference type="Gene3D" id="3.10.350.10">
    <property type="entry name" value="LysM domain"/>
    <property type="match status" value="1"/>
</dbReference>
<feature type="signal peptide" evidence="8">
    <location>
        <begin position="1"/>
        <end position="28"/>
    </location>
</feature>
<dbReference type="AlphaFoldDB" id="Q03YG6"/>
<name>Q03YG6_LEUMM</name>
<evidence type="ECO:0000256" key="5">
    <source>
        <dbReference type="ARBA" id="ARBA00022801"/>
    </source>
</evidence>
<dbReference type="SUPFAM" id="SSF54106">
    <property type="entry name" value="LysM domain"/>
    <property type="match status" value="1"/>
</dbReference>
<keyword evidence="2" id="KW-0645">Protease</keyword>
<dbReference type="RefSeq" id="WP_011679452.1">
    <property type="nucleotide sequence ID" value="NC_008531.1"/>
</dbReference>
<organism evidence="11 12">
    <name type="scientific">Leuconostoc mesenteroides subsp. mesenteroides (strain ATCC 8293 / DSM 20343 / BCRC 11652 / CCM 1803 / JCM 6124 / NCDO 523 / NBRC 100496 / NCIMB 8023 / NCTC 12954 / NRRL B-1118 / 37Y)</name>
    <dbReference type="NCBI Taxonomy" id="203120"/>
    <lineage>
        <taxon>Bacteria</taxon>
        <taxon>Bacillati</taxon>
        <taxon>Bacillota</taxon>
        <taxon>Bacilli</taxon>
        <taxon>Lactobacillales</taxon>
        <taxon>Lactobacillaceae</taxon>
        <taxon>Leuconostoc</taxon>
    </lineage>
</organism>
<dbReference type="Gene3D" id="3.90.1720.10">
    <property type="entry name" value="endopeptidase domain like (from Nostoc punctiforme)"/>
    <property type="match status" value="1"/>
</dbReference>
<dbReference type="InterPro" id="IPR038765">
    <property type="entry name" value="Papain-like_cys_pep_sf"/>
</dbReference>
<dbReference type="PANTHER" id="PTHR47053">
    <property type="entry name" value="MUREIN DD-ENDOPEPTIDASE MEPH-RELATED"/>
    <property type="match status" value="1"/>
</dbReference>
<dbReference type="GeneID" id="29576218"/>
<evidence type="ECO:0000313" key="12">
    <source>
        <dbReference type="Proteomes" id="UP000000362"/>
    </source>
</evidence>
<dbReference type="KEGG" id="lme:LEUM_0643"/>
<dbReference type="InterPro" id="IPR036779">
    <property type="entry name" value="LysM_dom_sf"/>
</dbReference>
<keyword evidence="12" id="KW-1185">Reference proteome</keyword>
<comment type="similarity">
    <text evidence="1">Belongs to the peptidase C40 family.</text>
</comment>
<dbReference type="PANTHER" id="PTHR47053:SF1">
    <property type="entry name" value="MUREIN DD-ENDOPEPTIDASE MEPH-RELATED"/>
    <property type="match status" value="1"/>
</dbReference>
<dbReference type="Pfam" id="PF01476">
    <property type="entry name" value="LysM"/>
    <property type="match status" value="1"/>
</dbReference>
<feature type="domain" description="NlpC/P60" evidence="10">
    <location>
        <begin position="365"/>
        <end position="487"/>
    </location>
</feature>
<feature type="domain" description="LysM" evidence="9">
    <location>
        <begin position="88"/>
        <end position="142"/>
    </location>
</feature>
<dbReference type="EMBL" id="CP000414">
    <property type="protein sequence ID" value="ABJ61756.1"/>
    <property type="molecule type" value="Genomic_DNA"/>
</dbReference>
<feature type="compositionally biased region" description="Polar residues" evidence="7">
    <location>
        <begin position="269"/>
        <end position="280"/>
    </location>
</feature>